<evidence type="ECO:0000313" key="3">
    <source>
        <dbReference type="Proteomes" id="UP000186136"/>
    </source>
</evidence>
<dbReference type="EMBL" id="BDGI01000134">
    <property type="protein sequence ID" value="GAV29743.1"/>
    <property type="molecule type" value="Genomic_DNA"/>
</dbReference>
<organism evidence="2 3">
    <name type="scientific">Pichia membranifaciens</name>
    <dbReference type="NCBI Taxonomy" id="4926"/>
    <lineage>
        <taxon>Eukaryota</taxon>
        <taxon>Fungi</taxon>
        <taxon>Dikarya</taxon>
        <taxon>Ascomycota</taxon>
        <taxon>Saccharomycotina</taxon>
        <taxon>Pichiomycetes</taxon>
        <taxon>Pichiales</taxon>
        <taxon>Pichiaceae</taxon>
        <taxon>Pichia</taxon>
    </lineage>
</organism>
<evidence type="ECO:0000313" key="2">
    <source>
        <dbReference type="EMBL" id="GAV29743.1"/>
    </source>
</evidence>
<dbReference type="Proteomes" id="UP000186136">
    <property type="component" value="Unassembled WGS sequence"/>
</dbReference>
<protein>
    <submittedName>
        <fullName evidence="2">Uncharacterized protein</fullName>
    </submittedName>
</protein>
<gene>
    <name evidence="2" type="ORF">PMKS-003245</name>
</gene>
<comment type="caution">
    <text evidence="2">The sequence shown here is derived from an EMBL/GenBank/DDBJ whole genome shotgun (WGS) entry which is preliminary data.</text>
</comment>
<evidence type="ECO:0000256" key="1">
    <source>
        <dbReference type="SAM" id="MobiDB-lite"/>
    </source>
</evidence>
<name>A0A1Q2YK48_9ASCO</name>
<keyword evidence="3" id="KW-1185">Reference proteome</keyword>
<sequence>MGKTEKRLAEIQLAGIDSFWKTANAISMVQAGQQHDTGQNSGDRRPPQQKRLRNPAPIDRAAQTGFPIPDSSEAVPKFDQDFVEVSRR</sequence>
<dbReference type="AlphaFoldDB" id="A0A1Q2YK48"/>
<reference evidence="2 3" key="1">
    <citation type="submission" date="2016-08" db="EMBL/GenBank/DDBJ databases">
        <title>Whole genome shotgun sequence of Pichia membranifaciens KS47-1.</title>
        <authorList>
            <person name="Konishi M."/>
            <person name="Ishida M."/>
            <person name="Arakawa T."/>
            <person name="Kato Y."/>
            <person name="Horiuchi J."/>
        </authorList>
    </citation>
    <scope>NUCLEOTIDE SEQUENCE [LARGE SCALE GENOMIC DNA]</scope>
    <source>
        <strain evidence="2 3">KS47-1</strain>
    </source>
</reference>
<accession>A0A1Q2YK48</accession>
<proteinExistence type="predicted"/>
<feature type="region of interest" description="Disordered" evidence="1">
    <location>
        <begin position="29"/>
        <end position="88"/>
    </location>
</feature>
<feature type="compositionally biased region" description="Basic and acidic residues" evidence="1">
    <location>
        <begin position="76"/>
        <end position="88"/>
    </location>
</feature>
<feature type="compositionally biased region" description="Polar residues" evidence="1">
    <location>
        <begin position="29"/>
        <end position="41"/>
    </location>
</feature>